<dbReference type="Gene3D" id="3.40.50.10190">
    <property type="entry name" value="BRCT domain"/>
    <property type="match status" value="1"/>
</dbReference>
<accession>A0A2I1D5Z8</accession>
<proteinExistence type="predicted"/>
<dbReference type="InterPro" id="IPR036420">
    <property type="entry name" value="BRCT_dom_sf"/>
</dbReference>
<gene>
    <name evidence="3" type="ORF">P168DRAFT_304323</name>
</gene>
<name>A0A2I1D5Z8_ASPC2</name>
<organism evidence="3 4">
    <name type="scientific">Aspergillus campestris (strain IBT 28561)</name>
    <dbReference type="NCBI Taxonomy" id="1392248"/>
    <lineage>
        <taxon>Eukaryota</taxon>
        <taxon>Fungi</taxon>
        <taxon>Dikarya</taxon>
        <taxon>Ascomycota</taxon>
        <taxon>Pezizomycotina</taxon>
        <taxon>Eurotiomycetes</taxon>
        <taxon>Eurotiomycetidae</taxon>
        <taxon>Eurotiales</taxon>
        <taxon>Aspergillaceae</taxon>
        <taxon>Aspergillus</taxon>
        <taxon>Aspergillus subgen. Circumdati</taxon>
    </lineage>
</organism>
<dbReference type="AlphaFoldDB" id="A0A2I1D5Z8"/>
<dbReference type="PROSITE" id="PS50172">
    <property type="entry name" value="BRCT"/>
    <property type="match status" value="1"/>
</dbReference>
<reference evidence="3" key="1">
    <citation type="submission" date="2016-12" db="EMBL/GenBank/DDBJ databases">
        <title>The genomes of Aspergillus section Nigri reveals drivers in fungal speciation.</title>
        <authorList>
            <consortium name="DOE Joint Genome Institute"/>
            <person name="Vesth T.C."/>
            <person name="Nybo J."/>
            <person name="Theobald S."/>
            <person name="Brandl J."/>
            <person name="Frisvad J.C."/>
            <person name="Nielsen K.F."/>
            <person name="Lyhne E.K."/>
            <person name="Kogle M.E."/>
            <person name="Kuo A."/>
            <person name="Riley R."/>
            <person name="Clum A."/>
            <person name="Nolan M."/>
            <person name="Lipzen A."/>
            <person name="Salamov A."/>
            <person name="Henrissat B."/>
            <person name="Wiebenga A."/>
            <person name="De vries R.P."/>
            <person name="Grigoriev I.V."/>
            <person name="Mortensen U.H."/>
            <person name="Andersen M.R."/>
            <person name="Baker S.E."/>
        </authorList>
    </citation>
    <scope>NUCLEOTIDE SEQUENCE</scope>
    <source>
        <strain evidence="3">IBT 28561</strain>
    </source>
</reference>
<feature type="compositionally biased region" description="Basic residues" evidence="1">
    <location>
        <begin position="1"/>
        <end position="10"/>
    </location>
</feature>
<feature type="compositionally biased region" description="Low complexity" evidence="1">
    <location>
        <begin position="139"/>
        <end position="170"/>
    </location>
</feature>
<dbReference type="SMART" id="SM00292">
    <property type="entry name" value="BRCT"/>
    <property type="match status" value="1"/>
</dbReference>
<dbReference type="Proteomes" id="UP000234254">
    <property type="component" value="Unassembled WGS sequence"/>
</dbReference>
<sequence length="311" mass="33311">MPPIRKHHHQQQVTFNNHRIFDPWNSSSTGHQRGETSTGTAWRRTREEKLAAQFSSSSSTSSSSAPSYAPSAGGETGGNGGEWVWMNDHPALGSGNGMDKESGQRDIRDMFSVGKGSSSRPLLNGDGKKESCLLPSNDTTTTTTTNSIKTQNQPQIHNTPQTQTHNTQPNESSEPSISRETEERKRGIFSNLTIHLNAPSSPLISDHALRHLLVAHGASLALSVSRRVTHIIVGRPNTSSSSPAGTGISGAGGGLSATKLQREIAKAGCRGFRVVGVEWVLESIKAGKRLSEARFAMNVAGRGQRSVLAFV</sequence>
<keyword evidence="4" id="KW-1185">Reference proteome</keyword>
<dbReference type="InterPro" id="IPR001357">
    <property type="entry name" value="BRCT_dom"/>
</dbReference>
<feature type="region of interest" description="Disordered" evidence="1">
    <location>
        <begin position="1"/>
        <end position="183"/>
    </location>
</feature>
<protein>
    <recommendedName>
        <fullName evidence="2">BRCT domain-containing protein</fullName>
    </recommendedName>
</protein>
<evidence type="ECO:0000313" key="3">
    <source>
        <dbReference type="EMBL" id="PKY05301.1"/>
    </source>
</evidence>
<feature type="domain" description="BRCT" evidence="2">
    <location>
        <begin position="184"/>
        <end position="297"/>
    </location>
</feature>
<feature type="compositionally biased region" description="Polar residues" evidence="1">
    <location>
        <begin position="24"/>
        <end position="40"/>
    </location>
</feature>
<comment type="caution">
    <text evidence="3">The sequence shown here is derived from an EMBL/GenBank/DDBJ whole genome shotgun (WGS) entry which is preliminary data.</text>
</comment>
<dbReference type="RefSeq" id="XP_024693895.1">
    <property type="nucleotide sequence ID" value="XM_024838833.1"/>
</dbReference>
<evidence type="ECO:0000313" key="4">
    <source>
        <dbReference type="Proteomes" id="UP000234254"/>
    </source>
</evidence>
<dbReference type="VEuPathDB" id="FungiDB:P168DRAFT_304323"/>
<evidence type="ECO:0000259" key="2">
    <source>
        <dbReference type="PROSITE" id="PS50172"/>
    </source>
</evidence>
<feature type="compositionally biased region" description="Basic and acidic residues" evidence="1">
    <location>
        <begin position="98"/>
        <end position="109"/>
    </location>
</feature>
<evidence type="ECO:0000256" key="1">
    <source>
        <dbReference type="SAM" id="MobiDB-lite"/>
    </source>
</evidence>
<dbReference type="Pfam" id="PF00533">
    <property type="entry name" value="BRCT"/>
    <property type="match status" value="1"/>
</dbReference>
<dbReference type="GeneID" id="36546357"/>
<dbReference type="EMBL" id="MSFM01000005">
    <property type="protein sequence ID" value="PKY05301.1"/>
    <property type="molecule type" value="Genomic_DNA"/>
</dbReference>
<dbReference type="SUPFAM" id="SSF52113">
    <property type="entry name" value="BRCT domain"/>
    <property type="match status" value="1"/>
</dbReference>
<feature type="compositionally biased region" description="Low complexity" evidence="1">
    <location>
        <begin position="51"/>
        <end position="73"/>
    </location>
</feature>
<dbReference type="OrthoDB" id="427711at2759"/>